<reference evidence="2" key="1">
    <citation type="journal article" date="2021" name="Microb. Physiol.">
        <title>Proteogenomic Insights into the Physiology of Marine, Sulfate-Reducing, Filamentous Desulfonema limicola and Desulfonema magnum.</title>
        <authorList>
            <person name="Schnaars V."/>
            <person name="Wohlbrand L."/>
            <person name="Scheve S."/>
            <person name="Hinrichs C."/>
            <person name="Reinhardt R."/>
            <person name="Rabus R."/>
        </authorList>
    </citation>
    <scope>NUCLEOTIDE SEQUENCE</scope>
    <source>
        <strain evidence="2">4be13</strain>
    </source>
</reference>
<feature type="region of interest" description="Disordered" evidence="1">
    <location>
        <begin position="42"/>
        <end position="69"/>
    </location>
</feature>
<evidence type="ECO:0000256" key="1">
    <source>
        <dbReference type="SAM" id="MobiDB-lite"/>
    </source>
</evidence>
<dbReference type="EMBL" id="CP061800">
    <property type="protein sequence ID" value="QTA88060.1"/>
    <property type="molecule type" value="Genomic_DNA"/>
</dbReference>
<sequence>MNSFRRYALTSSVRYSDKYLEKKPGFFSWNKFLLPAVKTRVSSPPAGGKNMPGERNPAFSHGISSFSRR</sequence>
<keyword evidence="3" id="KW-1185">Reference proteome</keyword>
<gene>
    <name evidence="2" type="ORF">dnm_041000</name>
</gene>
<evidence type="ECO:0000313" key="2">
    <source>
        <dbReference type="EMBL" id="QTA88060.1"/>
    </source>
</evidence>
<organism evidence="2 3">
    <name type="scientific">Desulfonema magnum</name>
    <dbReference type="NCBI Taxonomy" id="45655"/>
    <lineage>
        <taxon>Bacteria</taxon>
        <taxon>Pseudomonadati</taxon>
        <taxon>Thermodesulfobacteriota</taxon>
        <taxon>Desulfobacteria</taxon>
        <taxon>Desulfobacterales</taxon>
        <taxon>Desulfococcaceae</taxon>
        <taxon>Desulfonema</taxon>
    </lineage>
</organism>
<protein>
    <submittedName>
        <fullName evidence="2">Uncharacterized protein</fullName>
    </submittedName>
</protein>
<dbReference type="AlphaFoldDB" id="A0A975BNB0"/>
<proteinExistence type="predicted"/>
<dbReference type="KEGG" id="dmm:dnm_041000"/>
<evidence type="ECO:0000313" key="3">
    <source>
        <dbReference type="Proteomes" id="UP000663722"/>
    </source>
</evidence>
<name>A0A975BNB0_9BACT</name>
<accession>A0A975BNB0</accession>
<dbReference type="Proteomes" id="UP000663722">
    <property type="component" value="Chromosome"/>
</dbReference>